<protein>
    <recommendedName>
        <fullName evidence="1">TniQ domain-containing protein</fullName>
    </recommendedName>
</protein>
<reference evidence="3" key="1">
    <citation type="submission" date="2018-02" db="EMBL/GenBank/DDBJ databases">
        <authorList>
            <person name="Moore K."/>
            <person name="Momper L."/>
        </authorList>
    </citation>
    <scope>NUCLEOTIDE SEQUENCE [LARGE SCALE GENOMIC DNA]</scope>
    <source>
        <strain evidence="3">ULC18</strain>
    </source>
</reference>
<feature type="domain" description="TniQ" evidence="1">
    <location>
        <begin position="23"/>
        <end position="168"/>
    </location>
</feature>
<proteinExistence type="predicted"/>
<comment type="caution">
    <text evidence="2">The sequence shown here is derived from an EMBL/GenBank/DDBJ whole genome shotgun (WGS) entry which is preliminary data.</text>
</comment>
<sequence length="517" mass="58138">MYESWNVQPPSIPERSRLYQLEPIGLGTPSVESLISYVSRLAEAYCVPTGLLIVNEIAPLMKAEYTFGDKEGGLDRIFANQTRALNGMGNWSKSLVQALESLTLRTNLRSLTMLPWAEVIPQKSLLKPTRAWCPNCYGDSQIAEQPLYEPLLWSFSCVEVCLHHQQPLHSLCPTCQKPNRPLAWLSRPGYCSKCREWLGSYRKLEAAQSWEITESAWAWHAWVANNIGDLTASASREPITPSREAIALTLAGYARTLFEGNISAFSRWLGLGRVQTHRWVTGESAPELKTLLKICFRLEVPLLKIFNQAIANTCLAKEAKQPLEQTKVASSSSLNLQVEEVSKQIRQMKAALTEDPPPSLAKVAERLGYRRTTTLYYYASDMCHAISAKHTEYQKVVELKNIRCALEAVIANDVCPPPSLQKVAQSISTSVHTLKKHFPELCCSISSRYASYLSECRVKRIQLLKEEIRQVAAKLEDQGIEPTASRVSLYLNKPRSILQKEAKAALKEVRYELGWGK</sequence>
<dbReference type="RefSeq" id="WP_106255748.1">
    <property type="nucleotide sequence ID" value="NZ_CAWNSW010000051.1"/>
</dbReference>
<accession>A0A2T1EE90</accession>
<name>A0A2T1EE90_9CYAN</name>
<gene>
    <name evidence="2" type="ORF">C7B82_07835</name>
</gene>
<evidence type="ECO:0000259" key="1">
    <source>
        <dbReference type="Pfam" id="PF06527"/>
    </source>
</evidence>
<reference evidence="2 3" key="2">
    <citation type="submission" date="2018-03" db="EMBL/GenBank/DDBJ databases">
        <title>The ancient ancestry and fast evolution of plastids.</title>
        <authorList>
            <person name="Moore K.R."/>
            <person name="Magnabosco C."/>
            <person name="Momper L."/>
            <person name="Gold D.A."/>
            <person name="Bosak T."/>
            <person name="Fournier G.P."/>
        </authorList>
    </citation>
    <scope>NUCLEOTIDE SEQUENCE [LARGE SCALE GENOMIC DNA]</scope>
    <source>
        <strain evidence="2 3">ULC18</strain>
    </source>
</reference>
<dbReference type="AlphaFoldDB" id="A0A2T1EE90"/>
<keyword evidence="3" id="KW-1185">Reference proteome</keyword>
<dbReference type="Pfam" id="PF06527">
    <property type="entry name" value="TniQ"/>
    <property type="match status" value="1"/>
</dbReference>
<evidence type="ECO:0000313" key="3">
    <source>
        <dbReference type="Proteomes" id="UP000239576"/>
    </source>
</evidence>
<dbReference type="Proteomes" id="UP000239576">
    <property type="component" value="Unassembled WGS sequence"/>
</dbReference>
<dbReference type="OrthoDB" id="7029747at2"/>
<organism evidence="2 3">
    <name type="scientific">Stenomitos frigidus ULC18</name>
    <dbReference type="NCBI Taxonomy" id="2107698"/>
    <lineage>
        <taxon>Bacteria</taxon>
        <taxon>Bacillati</taxon>
        <taxon>Cyanobacteriota</taxon>
        <taxon>Cyanophyceae</taxon>
        <taxon>Leptolyngbyales</taxon>
        <taxon>Leptolyngbyaceae</taxon>
        <taxon>Stenomitos</taxon>
    </lineage>
</organism>
<dbReference type="InterPro" id="IPR009492">
    <property type="entry name" value="TniQ"/>
</dbReference>
<dbReference type="EMBL" id="PVWK01000043">
    <property type="protein sequence ID" value="PSB31018.1"/>
    <property type="molecule type" value="Genomic_DNA"/>
</dbReference>
<evidence type="ECO:0000313" key="2">
    <source>
        <dbReference type="EMBL" id="PSB31018.1"/>
    </source>
</evidence>